<accession>A0A0E9U4K8</accession>
<reference evidence="1" key="1">
    <citation type="submission" date="2014-11" db="EMBL/GenBank/DDBJ databases">
        <authorList>
            <person name="Amaro Gonzalez C."/>
        </authorList>
    </citation>
    <scope>NUCLEOTIDE SEQUENCE</scope>
</reference>
<sequence>MFHKGYITTTLHQALEGSTVVIVGILVRTGAVFPAQLTQVVVLTVNSRNTTFREEL</sequence>
<evidence type="ECO:0000313" key="1">
    <source>
        <dbReference type="EMBL" id="JAH59888.1"/>
    </source>
</evidence>
<proteinExistence type="predicted"/>
<reference evidence="1" key="2">
    <citation type="journal article" date="2015" name="Fish Shellfish Immunol.">
        <title>Early steps in the European eel (Anguilla anguilla)-Vibrio vulnificus interaction in the gills: Role of the RtxA13 toxin.</title>
        <authorList>
            <person name="Callol A."/>
            <person name="Pajuelo D."/>
            <person name="Ebbesson L."/>
            <person name="Teles M."/>
            <person name="MacKenzie S."/>
            <person name="Amaro C."/>
        </authorList>
    </citation>
    <scope>NUCLEOTIDE SEQUENCE</scope>
</reference>
<dbReference type="EMBL" id="GBXM01048689">
    <property type="protein sequence ID" value="JAH59888.1"/>
    <property type="molecule type" value="Transcribed_RNA"/>
</dbReference>
<protein>
    <submittedName>
        <fullName evidence="1">Uncharacterized protein</fullName>
    </submittedName>
</protein>
<organism evidence="1">
    <name type="scientific">Anguilla anguilla</name>
    <name type="common">European freshwater eel</name>
    <name type="synonym">Muraena anguilla</name>
    <dbReference type="NCBI Taxonomy" id="7936"/>
    <lineage>
        <taxon>Eukaryota</taxon>
        <taxon>Metazoa</taxon>
        <taxon>Chordata</taxon>
        <taxon>Craniata</taxon>
        <taxon>Vertebrata</taxon>
        <taxon>Euteleostomi</taxon>
        <taxon>Actinopterygii</taxon>
        <taxon>Neopterygii</taxon>
        <taxon>Teleostei</taxon>
        <taxon>Anguilliformes</taxon>
        <taxon>Anguillidae</taxon>
        <taxon>Anguilla</taxon>
    </lineage>
</organism>
<dbReference type="AlphaFoldDB" id="A0A0E9U4K8"/>
<name>A0A0E9U4K8_ANGAN</name>